<proteinExistence type="predicted"/>
<keyword evidence="2" id="KW-1185">Reference proteome</keyword>
<sequence length="84" mass="9605">SKKINARSVTAPHLAELFRAKRAERLQKEQDEVLKQTQKKADDDARAVQIEQDIRNKIFDCPLTTFLKRKKDDLITLAGVLSLS</sequence>
<dbReference type="InParanoid" id="A0A0C2SXJ3"/>
<dbReference type="STRING" id="946122.A0A0C2SXJ3"/>
<protein>
    <submittedName>
        <fullName evidence="1">Uncharacterized protein</fullName>
    </submittedName>
</protein>
<organism evidence="1 2">
    <name type="scientific">Amanita muscaria (strain Koide BX008)</name>
    <dbReference type="NCBI Taxonomy" id="946122"/>
    <lineage>
        <taxon>Eukaryota</taxon>
        <taxon>Fungi</taxon>
        <taxon>Dikarya</taxon>
        <taxon>Basidiomycota</taxon>
        <taxon>Agaricomycotina</taxon>
        <taxon>Agaricomycetes</taxon>
        <taxon>Agaricomycetidae</taxon>
        <taxon>Agaricales</taxon>
        <taxon>Pluteineae</taxon>
        <taxon>Amanitaceae</taxon>
        <taxon>Amanita</taxon>
    </lineage>
</organism>
<evidence type="ECO:0000313" key="1">
    <source>
        <dbReference type="EMBL" id="KIL58859.1"/>
    </source>
</evidence>
<dbReference type="Proteomes" id="UP000054549">
    <property type="component" value="Unassembled WGS sequence"/>
</dbReference>
<dbReference type="EMBL" id="KN818327">
    <property type="protein sequence ID" value="KIL58859.1"/>
    <property type="molecule type" value="Genomic_DNA"/>
</dbReference>
<evidence type="ECO:0000313" key="2">
    <source>
        <dbReference type="Proteomes" id="UP000054549"/>
    </source>
</evidence>
<gene>
    <name evidence="1" type="ORF">M378DRAFT_60363</name>
</gene>
<feature type="non-terminal residue" evidence="1">
    <location>
        <position position="1"/>
    </location>
</feature>
<name>A0A0C2SXJ3_AMAMK</name>
<dbReference type="AlphaFoldDB" id="A0A0C2SXJ3"/>
<dbReference type="HOGENOM" id="CLU_2533487_0_0_1"/>
<reference evidence="1 2" key="1">
    <citation type="submission" date="2014-04" db="EMBL/GenBank/DDBJ databases">
        <title>Evolutionary Origins and Diversification of the Mycorrhizal Mutualists.</title>
        <authorList>
            <consortium name="DOE Joint Genome Institute"/>
            <consortium name="Mycorrhizal Genomics Consortium"/>
            <person name="Kohler A."/>
            <person name="Kuo A."/>
            <person name="Nagy L.G."/>
            <person name="Floudas D."/>
            <person name="Copeland A."/>
            <person name="Barry K.W."/>
            <person name="Cichocki N."/>
            <person name="Veneault-Fourrey C."/>
            <person name="LaButti K."/>
            <person name="Lindquist E.A."/>
            <person name="Lipzen A."/>
            <person name="Lundell T."/>
            <person name="Morin E."/>
            <person name="Murat C."/>
            <person name="Riley R."/>
            <person name="Ohm R."/>
            <person name="Sun H."/>
            <person name="Tunlid A."/>
            <person name="Henrissat B."/>
            <person name="Grigoriev I.V."/>
            <person name="Hibbett D.S."/>
            <person name="Martin F."/>
        </authorList>
    </citation>
    <scope>NUCLEOTIDE SEQUENCE [LARGE SCALE GENOMIC DNA]</scope>
    <source>
        <strain evidence="1 2">Koide BX008</strain>
    </source>
</reference>
<dbReference type="OrthoDB" id="2693302at2759"/>
<accession>A0A0C2SXJ3</accession>
<feature type="non-terminal residue" evidence="1">
    <location>
        <position position="84"/>
    </location>
</feature>